<evidence type="ECO:0000256" key="1">
    <source>
        <dbReference type="ARBA" id="ARBA00008668"/>
    </source>
</evidence>
<reference evidence="4 5" key="1">
    <citation type="journal article" date="2019" name="Nat. Ecol. Evol.">
        <title>Megaphylogeny resolves global patterns of mushroom evolution.</title>
        <authorList>
            <person name="Varga T."/>
            <person name="Krizsan K."/>
            <person name="Foldi C."/>
            <person name="Dima B."/>
            <person name="Sanchez-Garcia M."/>
            <person name="Sanchez-Ramirez S."/>
            <person name="Szollosi G.J."/>
            <person name="Szarkandi J.G."/>
            <person name="Papp V."/>
            <person name="Albert L."/>
            <person name="Andreopoulos W."/>
            <person name="Angelini C."/>
            <person name="Antonin V."/>
            <person name="Barry K.W."/>
            <person name="Bougher N.L."/>
            <person name="Buchanan P."/>
            <person name="Buyck B."/>
            <person name="Bense V."/>
            <person name="Catcheside P."/>
            <person name="Chovatia M."/>
            <person name="Cooper J."/>
            <person name="Damon W."/>
            <person name="Desjardin D."/>
            <person name="Finy P."/>
            <person name="Geml J."/>
            <person name="Haridas S."/>
            <person name="Hughes K."/>
            <person name="Justo A."/>
            <person name="Karasinski D."/>
            <person name="Kautmanova I."/>
            <person name="Kiss B."/>
            <person name="Kocsube S."/>
            <person name="Kotiranta H."/>
            <person name="LaButti K.M."/>
            <person name="Lechner B.E."/>
            <person name="Liimatainen K."/>
            <person name="Lipzen A."/>
            <person name="Lukacs Z."/>
            <person name="Mihaltcheva S."/>
            <person name="Morgado L.N."/>
            <person name="Niskanen T."/>
            <person name="Noordeloos M.E."/>
            <person name="Ohm R.A."/>
            <person name="Ortiz-Santana B."/>
            <person name="Ovrebo C."/>
            <person name="Racz N."/>
            <person name="Riley R."/>
            <person name="Savchenko A."/>
            <person name="Shiryaev A."/>
            <person name="Soop K."/>
            <person name="Spirin V."/>
            <person name="Szebenyi C."/>
            <person name="Tomsovsky M."/>
            <person name="Tulloss R.E."/>
            <person name="Uehling J."/>
            <person name="Grigoriev I.V."/>
            <person name="Vagvolgyi C."/>
            <person name="Papp T."/>
            <person name="Martin F.M."/>
            <person name="Miettinen O."/>
            <person name="Hibbett D.S."/>
            <person name="Nagy L.G."/>
        </authorList>
    </citation>
    <scope>NUCLEOTIDE SEQUENCE [LARGE SCALE GENOMIC DNA]</scope>
    <source>
        <strain evidence="4 5">CBS 121175</strain>
    </source>
</reference>
<dbReference type="InterPro" id="IPR013830">
    <property type="entry name" value="SGNH_hydro"/>
</dbReference>
<organism evidence="4 5">
    <name type="scientific">Coprinopsis marcescibilis</name>
    <name type="common">Agaric fungus</name>
    <name type="synonym">Psathyrella marcescibilis</name>
    <dbReference type="NCBI Taxonomy" id="230819"/>
    <lineage>
        <taxon>Eukaryota</taxon>
        <taxon>Fungi</taxon>
        <taxon>Dikarya</taxon>
        <taxon>Basidiomycota</taxon>
        <taxon>Agaricomycotina</taxon>
        <taxon>Agaricomycetes</taxon>
        <taxon>Agaricomycetidae</taxon>
        <taxon>Agaricales</taxon>
        <taxon>Agaricineae</taxon>
        <taxon>Psathyrellaceae</taxon>
        <taxon>Coprinopsis</taxon>
    </lineage>
</organism>
<dbReference type="STRING" id="230819.A0A5C3LDP8"/>
<dbReference type="Pfam" id="PF13472">
    <property type="entry name" value="Lipase_GDSL_2"/>
    <property type="match status" value="1"/>
</dbReference>
<comment type="similarity">
    <text evidence="1">Belongs to the 'GDSL' lipolytic enzyme family.</text>
</comment>
<evidence type="ECO:0000313" key="5">
    <source>
        <dbReference type="Proteomes" id="UP000307440"/>
    </source>
</evidence>
<dbReference type="Proteomes" id="UP000307440">
    <property type="component" value="Unassembled WGS sequence"/>
</dbReference>
<gene>
    <name evidence="4" type="ORF">FA15DRAFT_630258</name>
</gene>
<evidence type="ECO:0000259" key="3">
    <source>
        <dbReference type="Pfam" id="PF13472"/>
    </source>
</evidence>
<proteinExistence type="inferred from homology"/>
<dbReference type="InterPro" id="IPR037459">
    <property type="entry name" value="RhgT-like"/>
</dbReference>
<dbReference type="InterPro" id="IPR036514">
    <property type="entry name" value="SGNH_hydro_sf"/>
</dbReference>
<feature type="domain" description="SGNH hydrolase-type esterase" evidence="3">
    <location>
        <begin position="5"/>
        <end position="191"/>
    </location>
</feature>
<accession>A0A5C3LDP8</accession>
<evidence type="ECO:0000256" key="2">
    <source>
        <dbReference type="ARBA" id="ARBA00022801"/>
    </source>
</evidence>
<dbReference type="Gene3D" id="3.40.50.1110">
    <property type="entry name" value="SGNH hydrolase"/>
    <property type="match status" value="1"/>
</dbReference>
<dbReference type="AlphaFoldDB" id="A0A5C3LDP8"/>
<sequence>MARGNGVTEGWGNFLAQYLSIPISNHALGGRSSRSFTDEGRFNTIINAVKPGDYVVIEFGHNDGSAGAVDNGRQCAVGDGYDTTSTVRNAAGQSIVIRTYPYYLQNAVNSLKAKGAIPIVASMTPRNGWTNGSIGPGNRFVGYAKLVAERTGVTFVDHYAYVAQAYKRIGQNQVNTFYPNDPVHTSPAGAQVVAQAFVRSILCSSNSIKTRVNGAGQGVPDRCI</sequence>
<keyword evidence="5" id="KW-1185">Reference proteome</keyword>
<name>A0A5C3LDP8_COPMA</name>
<dbReference type="GO" id="GO:0016787">
    <property type="term" value="F:hydrolase activity"/>
    <property type="evidence" value="ECO:0007669"/>
    <property type="project" value="UniProtKB-KW"/>
</dbReference>
<evidence type="ECO:0000313" key="4">
    <source>
        <dbReference type="EMBL" id="TFK30918.1"/>
    </source>
</evidence>
<dbReference type="PANTHER" id="PTHR43695:SF1">
    <property type="entry name" value="RHAMNOGALACTURONAN ACETYLESTERASE"/>
    <property type="match status" value="1"/>
</dbReference>
<dbReference type="EMBL" id="ML210146">
    <property type="protein sequence ID" value="TFK30918.1"/>
    <property type="molecule type" value="Genomic_DNA"/>
</dbReference>
<dbReference type="PANTHER" id="PTHR43695">
    <property type="entry name" value="PUTATIVE (AFU_ORTHOLOGUE AFUA_2G17250)-RELATED"/>
    <property type="match status" value="1"/>
</dbReference>
<protein>
    <submittedName>
        <fullName evidence="4">Rhamnogalacturonan acetylesterase</fullName>
    </submittedName>
</protein>
<dbReference type="OrthoDB" id="2141316at2759"/>
<keyword evidence="2" id="KW-0378">Hydrolase</keyword>
<dbReference type="SUPFAM" id="SSF52266">
    <property type="entry name" value="SGNH hydrolase"/>
    <property type="match status" value="1"/>
</dbReference>